<dbReference type="Pfam" id="PF21365">
    <property type="entry name" value="Glyco_hydro_31_3rd"/>
    <property type="match status" value="1"/>
</dbReference>
<dbReference type="STRING" id="109280.ENSHCOP00000015469"/>
<dbReference type="PANTHER" id="PTHR22762">
    <property type="entry name" value="ALPHA-GLUCOSIDASE"/>
    <property type="match status" value="1"/>
</dbReference>
<dbReference type="InterPro" id="IPR048395">
    <property type="entry name" value="Glyco_hydro_31_C"/>
</dbReference>
<evidence type="ECO:0000313" key="2">
    <source>
        <dbReference type="Ensembl" id="ENSHCOP00000015469.1"/>
    </source>
</evidence>
<dbReference type="SUPFAM" id="SSF51011">
    <property type="entry name" value="Glycosyl hydrolase domain"/>
    <property type="match status" value="1"/>
</dbReference>
<dbReference type="PANTHER" id="PTHR22762:SF60">
    <property type="entry name" value="NEUTRAL ALPHA-GLUCOSIDASE C"/>
    <property type="match status" value="1"/>
</dbReference>
<evidence type="ECO:0000313" key="3">
    <source>
        <dbReference type="Proteomes" id="UP000264820"/>
    </source>
</evidence>
<reference evidence="2" key="2">
    <citation type="submission" date="2025-09" db="UniProtKB">
        <authorList>
            <consortium name="Ensembl"/>
        </authorList>
    </citation>
    <scope>IDENTIFICATION</scope>
</reference>
<proteinExistence type="predicted"/>
<organism evidence="2 3">
    <name type="scientific">Hippocampus comes</name>
    <name type="common">Tiger tail seahorse</name>
    <dbReference type="NCBI Taxonomy" id="109280"/>
    <lineage>
        <taxon>Eukaryota</taxon>
        <taxon>Metazoa</taxon>
        <taxon>Chordata</taxon>
        <taxon>Craniata</taxon>
        <taxon>Vertebrata</taxon>
        <taxon>Euteleostomi</taxon>
        <taxon>Actinopterygii</taxon>
        <taxon>Neopterygii</taxon>
        <taxon>Teleostei</taxon>
        <taxon>Neoteleostei</taxon>
        <taxon>Acanthomorphata</taxon>
        <taxon>Syngnathiaria</taxon>
        <taxon>Syngnathiformes</taxon>
        <taxon>Syngnathoidei</taxon>
        <taxon>Syngnathidae</taxon>
        <taxon>Hippocampus</taxon>
    </lineage>
</organism>
<feature type="domain" description="Glycosyl hydrolase family 31 C-terminal" evidence="1">
    <location>
        <begin position="1"/>
        <end position="58"/>
    </location>
</feature>
<dbReference type="GO" id="GO:0006491">
    <property type="term" value="P:N-glycan processing"/>
    <property type="evidence" value="ECO:0007669"/>
    <property type="project" value="TreeGrafter"/>
</dbReference>
<dbReference type="InterPro" id="IPR013780">
    <property type="entry name" value="Glyco_hydro_b"/>
</dbReference>
<reference evidence="2" key="1">
    <citation type="submission" date="2025-08" db="UniProtKB">
        <authorList>
            <consortium name="Ensembl"/>
        </authorList>
    </citation>
    <scope>IDENTIFICATION</scope>
</reference>
<dbReference type="Gene3D" id="2.60.40.1180">
    <property type="entry name" value="Golgi alpha-mannosidase II"/>
    <property type="match status" value="2"/>
</dbReference>
<protein>
    <recommendedName>
        <fullName evidence="1">Glycosyl hydrolase family 31 C-terminal domain-containing protein</fullName>
    </recommendedName>
</protein>
<name>A0A3Q2YC06_HIPCM</name>
<dbReference type="AlphaFoldDB" id="A0A3Q2YC06"/>
<dbReference type="Proteomes" id="UP000264820">
    <property type="component" value="Unplaced"/>
</dbReference>
<dbReference type="OMA" id="VEYRWES"/>
<dbReference type="GO" id="GO:0004558">
    <property type="term" value="F:alpha-1,4-glucosidase activity"/>
    <property type="evidence" value="ECO:0007669"/>
    <property type="project" value="TreeGrafter"/>
</dbReference>
<sequence>MACPVTESGVAELEVIFPGAEQLWYDVKSAEVHHGGGTPSLPVTLETIPLYQRGGTVVCRAVAVGTCTADLQKTPLAVTVALDAQGAANGEVYLDDGHTFSYRDKREFCLRSFHMMAGRLQCRDASEAGSYKCGIAVRSVEVLGLRGQPSAVRVYRAGATEGVSVEYEYNPERRSLTVGELELTVEDDWDIQIC</sequence>
<keyword evidence="3" id="KW-1185">Reference proteome</keyword>
<dbReference type="Ensembl" id="ENSHCOT00000023384.1">
    <property type="protein sequence ID" value="ENSHCOP00000015469.1"/>
    <property type="gene ID" value="ENSHCOG00000019076.1"/>
</dbReference>
<accession>A0A3Q2YC06</accession>
<dbReference type="GeneTree" id="ENSGT00940000159230"/>
<evidence type="ECO:0000259" key="1">
    <source>
        <dbReference type="Pfam" id="PF21365"/>
    </source>
</evidence>